<dbReference type="InterPro" id="IPR036217">
    <property type="entry name" value="MethylDNA_cys_MeTrfase_DNAb"/>
</dbReference>
<dbReference type="InterPro" id="IPR036964">
    <property type="entry name" value="RASGEF_cat_dom_sf"/>
</dbReference>
<feature type="region of interest" description="Disordered" evidence="6">
    <location>
        <begin position="527"/>
        <end position="647"/>
    </location>
</feature>
<dbReference type="SUPFAM" id="SSF50044">
    <property type="entry name" value="SH3-domain"/>
    <property type="match status" value="1"/>
</dbReference>
<evidence type="ECO:0000256" key="6">
    <source>
        <dbReference type="SAM" id="MobiDB-lite"/>
    </source>
</evidence>
<dbReference type="SUPFAM" id="SSF46767">
    <property type="entry name" value="Methylated DNA-protein cysteine methyltransferase, C-terminal domain"/>
    <property type="match status" value="1"/>
</dbReference>
<accession>Q2GN82</accession>
<gene>
    <name evidence="10" type="ORF">CHGG_10572</name>
</gene>
<dbReference type="InterPro" id="IPR000651">
    <property type="entry name" value="Ras-like_Gua-exchang_fac_N"/>
</dbReference>
<dbReference type="Gene3D" id="2.30.30.40">
    <property type="entry name" value="SH3 Domains"/>
    <property type="match status" value="1"/>
</dbReference>
<keyword evidence="2 4" id="KW-0344">Guanine-nucleotide releasing factor</keyword>
<dbReference type="STRING" id="306901.Q2GN82"/>
<evidence type="ECO:0000259" key="8">
    <source>
        <dbReference type="PROSITE" id="PS50009"/>
    </source>
</evidence>
<dbReference type="GO" id="GO:0005085">
    <property type="term" value="F:guanyl-nucleotide exchange factor activity"/>
    <property type="evidence" value="ECO:0007669"/>
    <property type="project" value="UniProtKB-KW"/>
</dbReference>
<dbReference type="SUPFAM" id="SSF48366">
    <property type="entry name" value="Ras GEF"/>
    <property type="match status" value="1"/>
</dbReference>
<feature type="region of interest" description="Disordered" evidence="6">
    <location>
        <begin position="1433"/>
        <end position="1457"/>
    </location>
</feature>
<dbReference type="CDD" id="cd06224">
    <property type="entry name" value="REM"/>
    <property type="match status" value="1"/>
</dbReference>
<evidence type="ECO:0000256" key="2">
    <source>
        <dbReference type="ARBA" id="ARBA00022658"/>
    </source>
</evidence>
<evidence type="ECO:0000256" key="5">
    <source>
        <dbReference type="PROSITE-ProRule" id="PRU00192"/>
    </source>
</evidence>
<dbReference type="eggNOG" id="KOG3417">
    <property type="taxonomic scope" value="Eukaryota"/>
</dbReference>
<organism evidence="10 11">
    <name type="scientific">Chaetomium globosum (strain ATCC 6205 / CBS 148.51 / DSM 1962 / NBRC 6347 / NRRL 1970)</name>
    <name type="common">Soil fungus</name>
    <dbReference type="NCBI Taxonomy" id="306901"/>
    <lineage>
        <taxon>Eukaryota</taxon>
        <taxon>Fungi</taxon>
        <taxon>Dikarya</taxon>
        <taxon>Ascomycota</taxon>
        <taxon>Pezizomycotina</taxon>
        <taxon>Sordariomycetes</taxon>
        <taxon>Sordariomycetidae</taxon>
        <taxon>Sordariales</taxon>
        <taxon>Chaetomiaceae</taxon>
        <taxon>Chaetomium</taxon>
    </lineage>
</organism>
<dbReference type="PROSITE" id="PS50002">
    <property type="entry name" value="SH3"/>
    <property type="match status" value="1"/>
</dbReference>
<feature type="domain" description="Ras-GEF" evidence="8">
    <location>
        <begin position="884"/>
        <end position="1127"/>
    </location>
</feature>
<name>Q2GN82_CHAGB</name>
<feature type="domain" description="SH3" evidence="7">
    <location>
        <begin position="65"/>
        <end position="131"/>
    </location>
</feature>
<feature type="compositionally biased region" description="Polar residues" evidence="6">
    <location>
        <begin position="36"/>
        <end position="54"/>
    </location>
</feature>
<dbReference type="PROSITE" id="PS50009">
    <property type="entry name" value="RASGEF_CAT"/>
    <property type="match status" value="1"/>
</dbReference>
<dbReference type="PANTHER" id="PTHR23113:SF354">
    <property type="entry name" value="BUD SITE SELECTION PROTEIN 5"/>
    <property type="match status" value="1"/>
</dbReference>
<dbReference type="InterPro" id="IPR001895">
    <property type="entry name" value="RASGEF_cat_dom"/>
</dbReference>
<dbReference type="GO" id="GO:0007265">
    <property type="term" value="P:Ras protein signal transduction"/>
    <property type="evidence" value="ECO:0007669"/>
    <property type="project" value="TreeGrafter"/>
</dbReference>
<feature type="compositionally biased region" description="Polar residues" evidence="6">
    <location>
        <begin position="1"/>
        <end position="12"/>
    </location>
</feature>
<dbReference type="Gene3D" id="1.10.840.10">
    <property type="entry name" value="Ras guanine-nucleotide exchange factors catalytic domain"/>
    <property type="match status" value="1"/>
</dbReference>
<evidence type="ECO:0000259" key="9">
    <source>
        <dbReference type="PROSITE" id="PS50212"/>
    </source>
</evidence>
<keyword evidence="1 5" id="KW-0728">SH3 domain</keyword>
<evidence type="ECO:0000256" key="1">
    <source>
        <dbReference type="ARBA" id="ARBA00022443"/>
    </source>
</evidence>
<dbReference type="VEuPathDB" id="FungiDB:CHGG_10572"/>
<dbReference type="EMBL" id="CH408035">
    <property type="protein sequence ID" value="EAQ84168.1"/>
    <property type="molecule type" value="Genomic_DNA"/>
</dbReference>
<feature type="compositionally biased region" description="Low complexity" evidence="6">
    <location>
        <begin position="611"/>
        <end position="622"/>
    </location>
</feature>
<dbReference type="InterPro" id="IPR014048">
    <property type="entry name" value="MethylDNA_cys_MeTrfase_DNA-bd"/>
</dbReference>
<dbReference type="PANTHER" id="PTHR23113">
    <property type="entry name" value="GUANINE NUCLEOTIDE EXCHANGE FACTOR"/>
    <property type="match status" value="1"/>
</dbReference>
<evidence type="ECO:0008006" key="12">
    <source>
        <dbReference type="Google" id="ProtNLM"/>
    </source>
</evidence>
<dbReference type="SMART" id="SM00326">
    <property type="entry name" value="SH3"/>
    <property type="match status" value="1"/>
</dbReference>
<dbReference type="InterPro" id="IPR008937">
    <property type="entry name" value="Ras-like_GEF"/>
</dbReference>
<dbReference type="Pfam" id="PF01035">
    <property type="entry name" value="DNA_binding_1"/>
    <property type="match status" value="1"/>
</dbReference>
<dbReference type="RefSeq" id="XP_001228499.1">
    <property type="nucleotide sequence ID" value="XM_001228498.1"/>
</dbReference>
<evidence type="ECO:0000313" key="11">
    <source>
        <dbReference type="Proteomes" id="UP000001056"/>
    </source>
</evidence>
<feature type="compositionally biased region" description="Acidic residues" evidence="6">
    <location>
        <begin position="1444"/>
        <end position="1457"/>
    </location>
</feature>
<reference evidence="11" key="1">
    <citation type="journal article" date="2015" name="Genome Announc.">
        <title>Draft genome sequence of the cellulolytic fungus Chaetomium globosum.</title>
        <authorList>
            <person name="Cuomo C.A."/>
            <person name="Untereiner W.A."/>
            <person name="Ma L.-J."/>
            <person name="Grabherr M."/>
            <person name="Birren B.W."/>
        </authorList>
    </citation>
    <scope>NUCLEOTIDE SEQUENCE [LARGE SCALE GENOMIC DNA]</scope>
    <source>
        <strain evidence="11">ATCC 6205 / CBS 148.51 / DSM 1962 / NBRC 6347 / NRRL 1970</strain>
    </source>
</reference>
<keyword evidence="11" id="KW-1185">Reference proteome</keyword>
<evidence type="ECO:0000256" key="3">
    <source>
        <dbReference type="ARBA" id="ARBA00022763"/>
    </source>
</evidence>
<protein>
    <recommendedName>
        <fullName evidence="12">Ras guanine-nucleotide exchange protein</fullName>
    </recommendedName>
</protein>
<dbReference type="InterPro" id="IPR001452">
    <property type="entry name" value="SH3_domain"/>
</dbReference>
<dbReference type="Proteomes" id="UP000001056">
    <property type="component" value="Unassembled WGS sequence"/>
</dbReference>
<dbReference type="eggNOG" id="KOG4062">
    <property type="taxonomic scope" value="Eukaryota"/>
</dbReference>
<dbReference type="CDD" id="cd06445">
    <property type="entry name" value="ATase"/>
    <property type="match status" value="1"/>
</dbReference>
<proteinExistence type="predicted"/>
<dbReference type="GO" id="GO:0005886">
    <property type="term" value="C:plasma membrane"/>
    <property type="evidence" value="ECO:0007669"/>
    <property type="project" value="TreeGrafter"/>
</dbReference>
<dbReference type="SMART" id="SM00147">
    <property type="entry name" value="RasGEF"/>
    <property type="match status" value="1"/>
</dbReference>
<dbReference type="GeneID" id="4396415"/>
<dbReference type="PROSITE" id="PS50212">
    <property type="entry name" value="RASGEF_NTER"/>
    <property type="match status" value="1"/>
</dbReference>
<dbReference type="GO" id="GO:0006281">
    <property type="term" value="P:DNA repair"/>
    <property type="evidence" value="ECO:0007669"/>
    <property type="project" value="InterPro"/>
</dbReference>
<dbReference type="InParanoid" id="Q2GN82"/>
<dbReference type="GO" id="GO:0003824">
    <property type="term" value="F:catalytic activity"/>
    <property type="evidence" value="ECO:0007669"/>
    <property type="project" value="InterPro"/>
</dbReference>
<dbReference type="Gene3D" id="1.10.10.10">
    <property type="entry name" value="Winged helix-like DNA-binding domain superfamily/Winged helix DNA-binding domain"/>
    <property type="match status" value="1"/>
</dbReference>
<evidence type="ECO:0000313" key="10">
    <source>
        <dbReference type="EMBL" id="EAQ84168.1"/>
    </source>
</evidence>
<feature type="compositionally biased region" description="Low complexity" evidence="6">
    <location>
        <begin position="542"/>
        <end position="556"/>
    </location>
</feature>
<feature type="region of interest" description="Disordered" evidence="6">
    <location>
        <begin position="1"/>
        <end position="54"/>
    </location>
</feature>
<dbReference type="CDD" id="cd00155">
    <property type="entry name" value="RasGEF"/>
    <property type="match status" value="1"/>
</dbReference>
<dbReference type="Gene3D" id="1.20.870.10">
    <property type="entry name" value="Son of sevenless (SoS) protein Chain: S domain 1"/>
    <property type="match status" value="1"/>
</dbReference>
<feature type="compositionally biased region" description="Polar residues" evidence="6">
    <location>
        <begin position="527"/>
        <end position="539"/>
    </location>
</feature>
<dbReference type="Pfam" id="PF00618">
    <property type="entry name" value="RasGEF_N"/>
    <property type="match status" value="1"/>
</dbReference>
<dbReference type="InterPro" id="IPR036388">
    <property type="entry name" value="WH-like_DNA-bd_sf"/>
</dbReference>
<evidence type="ECO:0000256" key="4">
    <source>
        <dbReference type="PROSITE-ProRule" id="PRU00168"/>
    </source>
</evidence>
<sequence>MLNNQGARTSLQVAPLTIQKTRGGPSGGSSDVVDSTNGCSDSQMTPPATPNSLQENCNEPISSPVFHNFLRAFYPFHPDYVTSDSTVTLPLSEGDVVLVHSIHTNGWADGTLLANGARGWLPTNYCESYDPEEMRSLLKALLNFWDLMRSTLVNDSEMFGNQEYMKGIIAGVRYLLEQTQCLTRECPLVQRHEGLRRSRKSLLSELSSLVKTARRLQDAQRMIGTEDINDVVDEMILKAFRIITKGVRFLDILDDDRRLRIPSVTVMTTLQEEVLIPLTPPADPASLSAAAETRTSDYGEYSTPASFTGDAAPERVSCGSRLSSGYLQQSTNARRASQNSLLQTNRLSSTISHRVSLAGPSPCSQPQNLVSERLETCHDAFLSHLGSFIGRLHLQSQSRPSLAIAIKQSATSGGELLLVVDVVCAHTSVGVDALEQARTAMYNRIQDLVHTARDILSNSEPEMEEDVIVPHDNVRLLGAATGCVKATGECVAKTRWVIERIGDFEFEFDNGTLDIDFGLSDLASISEEQFQQSQPSGAESPSVAESTVSETPTVSSRANSVTSATPAHARSFSIDKPLPEVPRVTSPVPEEPMSHPSSLLAPQPQSFLFDGSNSSGVSSVTSLRPDLPPLREISTTSLPTESYSPTEPSAIQDAEFHAFRSREHDCHELRLRLSVSESLAPTEDDEAESRLLEKTYAHELIFNKEGQVTGGSLPALVERLTTHESTPDALFVSTFYLTFRLFCTPVALTEALIERFDYVGEAPHIAAPVRLRTYNVFKGWLESQWREETDREALVLIKEFAEHRLTAVLPSAGKRLFDLAEKVSVIDGALVPRLVSSMSKTSSSLAQLVPADTPIPASVISRSQMNALANWKIGGTSPSILDFDPLEIARQLTMKQMSLFCSIMPEELLGSRWTKFGGVDSPNVKGMSVFTTGLTNLVVDTILHFEEVKKRAMVIKQWIKISNHCSLLHNYDALMAITCALTDTSIKRLKMTWDAVPNKRKEMLKGLQTTVDFNQNFKVLRAQLHDQVPPCLPFLGMFLTDLTFVDVGNPATKTSDTGLTVINFDKHTRTAKSIGELQRFQIPYRLAELPDLQQWLAAEVERVREKEKAGANAQATHYRKSLLLEPREAQQLRTPIEGPSAPIASSIDTPISSFEFQHLYAAQRAHGSHSIYGTHGTHPSSPYPIQVTRPARPSTVPNLEMGSEDLCTTTSKTIHARYSRIDGSRPYIRTITDAGISFENPPTVATLGKAHTCGWDKNGLHVGMNAMTGRHDSHEARFLLGWGYARCLISLSFGRVLHEVTYSLPTTTTTTTMPRSEEAENFFHAVYSAVQEIPPGKVTSYGHIAKLIGTPERPRQVGICLKHLPVDPTERFHHDNVPWQRVINAKGAVSPRSQPAGARNQAAALEAEGVTVTTGALGELMVDFGEFGWFPRVLPSEEGQGLGDSDEDGEGNGEDEG</sequence>
<dbReference type="InterPro" id="IPR023578">
    <property type="entry name" value="Ras_GEF_dom_sf"/>
</dbReference>
<dbReference type="OMA" id="EEVWERD"/>
<feature type="domain" description="N-terminal Ras-GEF" evidence="9">
    <location>
        <begin position="704"/>
        <end position="824"/>
    </location>
</feature>
<feature type="region of interest" description="Disordered" evidence="6">
    <location>
        <begin position="281"/>
        <end position="312"/>
    </location>
</feature>
<feature type="compositionally biased region" description="Polar residues" evidence="6">
    <location>
        <begin position="633"/>
        <end position="647"/>
    </location>
</feature>
<dbReference type="OrthoDB" id="546434at2759"/>
<keyword evidence="3" id="KW-0227">DNA damage</keyword>
<dbReference type="SMART" id="SM00229">
    <property type="entry name" value="RasGEFN"/>
    <property type="match status" value="1"/>
</dbReference>
<evidence type="ECO:0000259" key="7">
    <source>
        <dbReference type="PROSITE" id="PS50002"/>
    </source>
</evidence>
<dbReference type="HOGENOM" id="CLU_002116_1_0_1"/>
<dbReference type="InterPro" id="IPR036028">
    <property type="entry name" value="SH3-like_dom_sf"/>
</dbReference>
<dbReference type="Pfam" id="PF00617">
    <property type="entry name" value="RasGEF"/>
    <property type="match status" value="1"/>
</dbReference>